<protein>
    <submittedName>
        <fullName evidence="3">Uncharacterized protein</fullName>
    </submittedName>
</protein>
<name>A0A0U5JFS0_9BACT</name>
<dbReference type="KEGG" id="pnl:PNK_2086"/>
<evidence type="ECO:0000256" key="1">
    <source>
        <dbReference type="SAM" id="MobiDB-lite"/>
    </source>
</evidence>
<keyword evidence="2" id="KW-0472">Membrane</keyword>
<reference evidence="4" key="1">
    <citation type="submission" date="2015-09" db="EMBL/GenBank/DDBJ databases">
        <authorList>
            <person name="Bertelli C."/>
        </authorList>
    </citation>
    <scope>NUCLEOTIDE SEQUENCE [LARGE SCALE GENOMIC DNA]</scope>
    <source>
        <strain evidence="4">KNic</strain>
    </source>
</reference>
<dbReference type="Proteomes" id="UP000069902">
    <property type="component" value="Chromosome cPNK"/>
</dbReference>
<feature type="transmembrane region" description="Helical" evidence="2">
    <location>
        <begin position="12"/>
        <end position="31"/>
    </location>
</feature>
<accession>A0A0U5JFS0</accession>
<feature type="compositionally biased region" description="Basic and acidic residues" evidence="1">
    <location>
        <begin position="39"/>
        <end position="48"/>
    </location>
</feature>
<dbReference type="RefSeq" id="WP_059061915.1">
    <property type="nucleotide sequence ID" value="NZ_LN879502.1"/>
</dbReference>
<evidence type="ECO:0000256" key="2">
    <source>
        <dbReference type="SAM" id="Phobius"/>
    </source>
</evidence>
<sequence>MANGNGLGSSAVIAIGILVIIAVIALFYFLAETGHENGKNMPYEDKAEQPLPMAPPLSK</sequence>
<proteinExistence type="predicted"/>
<dbReference type="InParanoid" id="A0A0U5JFS0"/>
<dbReference type="PATRIC" id="fig|389348.3.peg.2343"/>
<evidence type="ECO:0000313" key="4">
    <source>
        <dbReference type="Proteomes" id="UP000069902"/>
    </source>
</evidence>
<keyword evidence="2" id="KW-0812">Transmembrane</keyword>
<keyword evidence="2" id="KW-1133">Transmembrane helix</keyword>
<feature type="region of interest" description="Disordered" evidence="1">
    <location>
        <begin position="39"/>
        <end position="59"/>
    </location>
</feature>
<evidence type="ECO:0000313" key="3">
    <source>
        <dbReference type="EMBL" id="CUI17690.1"/>
    </source>
</evidence>
<gene>
    <name evidence="3" type="ORF">PNK_2086</name>
</gene>
<dbReference type="EMBL" id="LN879502">
    <property type="protein sequence ID" value="CUI17690.1"/>
    <property type="molecule type" value="Genomic_DNA"/>
</dbReference>
<dbReference type="AlphaFoldDB" id="A0A0U5JFS0"/>
<keyword evidence="4" id="KW-1185">Reference proteome</keyword>
<organism evidence="3 4">
    <name type="scientific">Candidatus Protochlamydia naegleriophila</name>
    <dbReference type="NCBI Taxonomy" id="389348"/>
    <lineage>
        <taxon>Bacteria</taxon>
        <taxon>Pseudomonadati</taxon>
        <taxon>Chlamydiota</taxon>
        <taxon>Chlamydiia</taxon>
        <taxon>Parachlamydiales</taxon>
        <taxon>Parachlamydiaceae</taxon>
        <taxon>Candidatus Protochlamydia</taxon>
    </lineage>
</organism>
<dbReference type="STRING" id="389348.PNK_2086"/>